<dbReference type="Proteomes" id="UP000005297">
    <property type="component" value="Unassembled WGS sequence"/>
</dbReference>
<dbReference type="AlphaFoldDB" id="Q0EZC0"/>
<dbReference type="EMBL" id="AATS01000007">
    <property type="protein sequence ID" value="EAU54504.1"/>
    <property type="molecule type" value="Genomic_DNA"/>
</dbReference>
<dbReference type="HOGENOM" id="CLU_043138_0_0_0"/>
<evidence type="ECO:0000313" key="1">
    <source>
        <dbReference type="EMBL" id="EAU54504.1"/>
    </source>
</evidence>
<sequence length="352" mass="40370">MSINNYSVSARILHHLALGSSLVRRASFDLETSVASGGESQTNHRHVFICGLARAGTTVLMRSFYDSGKLCSLTYRNMPFVLMPNLWKKLSGRFYLHEQAQERAHGDGLSVDFDSPEAFEEVFWRTFCGSQYILKDRLIPHEVSEEIITSFRKYISCVTASSDIPGQRYLSKNNNNILRLHAIRSAFPNALIVIPFRNPLAQAFSLLTQHRRFLAMHNEDRFSRSYMDWLAHYEFGASHKPFCFSGDTTLPLNIGYQTDNINYWLALWVRTYSYILEHLHAINAIAVCYEELCRNPEKTLAPLFAVADLPLEAMNATMFICNPSENNMEGMIDMELKQQAERIYQRLSGNLR</sequence>
<dbReference type="Gene3D" id="3.40.50.300">
    <property type="entry name" value="P-loop containing nucleotide triphosphate hydrolases"/>
    <property type="match status" value="1"/>
</dbReference>
<dbReference type="STRING" id="314344.AL013_00580"/>
<accession>Q0EZC0</accession>
<evidence type="ECO:0008006" key="3">
    <source>
        <dbReference type="Google" id="ProtNLM"/>
    </source>
</evidence>
<gene>
    <name evidence="1" type="ORF">SPV1_07411</name>
</gene>
<dbReference type="Pfam" id="PF13469">
    <property type="entry name" value="Sulfotransfer_3"/>
    <property type="match status" value="1"/>
</dbReference>
<dbReference type="OrthoDB" id="1441538at2"/>
<comment type="caution">
    <text evidence="1">The sequence shown here is derived from an EMBL/GenBank/DDBJ whole genome shotgun (WGS) entry which is preliminary data.</text>
</comment>
<name>Q0EZC0_9PROT</name>
<dbReference type="RefSeq" id="WP_009849006.1">
    <property type="nucleotide sequence ID" value="NZ_DS022294.1"/>
</dbReference>
<dbReference type="eggNOG" id="ENOG502Z886">
    <property type="taxonomic scope" value="Bacteria"/>
</dbReference>
<organism evidence="1 2">
    <name type="scientific">Mariprofundus ferrooxydans PV-1</name>
    <dbReference type="NCBI Taxonomy" id="314345"/>
    <lineage>
        <taxon>Bacteria</taxon>
        <taxon>Pseudomonadati</taxon>
        <taxon>Pseudomonadota</taxon>
        <taxon>Candidatius Mariprofundia</taxon>
        <taxon>Mariprofundales</taxon>
        <taxon>Mariprofundaceae</taxon>
        <taxon>Mariprofundus</taxon>
    </lineage>
</organism>
<dbReference type="InParanoid" id="Q0EZC0"/>
<evidence type="ECO:0000313" key="2">
    <source>
        <dbReference type="Proteomes" id="UP000005297"/>
    </source>
</evidence>
<reference evidence="1 2" key="1">
    <citation type="submission" date="2006-09" db="EMBL/GenBank/DDBJ databases">
        <authorList>
            <person name="Emerson D."/>
            <person name="Ferriera S."/>
            <person name="Johnson J."/>
            <person name="Kravitz S."/>
            <person name="Halpern A."/>
            <person name="Remington K."/>
            <person name="Beeson K."/>
            <person name="Tran B."/>
            <person name="Rogers Y.-H."/>
            <person name="Friedman R."/>
            <person name="Venter J.C."/>
        </authorList>
    </citation>
    <scope>NUCLEOTIDE SEQUENCE [LARGE SCALE GENOMIC DNA]</scope>
    <source>
        <strain evidence="1 2">PV-1</strain>
    </source>
</reference>
<protein>
    <recommendedName>
        <fullName evidence="3">Sulfotransferase</fullName>
    </recommendedName>
</protein>
<proteinExistence type="predicted"/>
<dbReference type="SUPFAM" id="SSF52540">
    <property type="entry name" value="P-loop containing nucleoside triphosphate hydrolases"/>
    <property type="match status" value="1"/>
</dbReference>
<dbReference type="InterPro" id="IPR027417">
    <property type="entry name" value="P-loop_NTPase"/>
</dbReference>
<keyword evidence="2" id="KW-1185">Reference proteome</keyword>